<name>A0AAW1KHD8_POPJA</name>
<evidence type="ECO:0000256" key="1">
    <source>
        <dbReference type="SAM" id="MobiDB-lite"/>
    </source>
</evidence>
<dbReference type="Proteomes" id="UP001458880">
    <property type="component" value="Unassembled WGS sequence"/>
</dbReference>
<comment type="caution">
    <text evidence="2">The sequence shown here is derived from an EMBL/GenBank/DDBJ whole genome shotgun (WGS) entry which is preliminary data.</text>
</comment>
<sequence length="72" mass="8502">MGDTPKRKPTLKKPLAQIELEEYWEKSSSRNEQPFQDSDSEYEFEESSHEDSSQFSDFEEAKAETIFARHIE</sequence>
<feature type="compositionally biased region" description="Basic and acidic residues" evidence="1">
    <location>
        <begin position="59"/>
        <end position="72"/>
    </location>
</feature>
<proteinExistence type="predicted"/>
<gene>
    <name evidence="2" type="ORF">QE152_g23754</name>
</gene>
<reference evidence="2 3" key="1">
    <citation type="journal article" date="2024" name="BMC Genomics">
        <title>De novo assembly and annotation of Popillia japonica's genome with initial clues to its potential as an invasive pest.</title>
        <authorList>
            <person name="Cucini C."/>
            <person name="Boschi S."/>
            <person name="Funari R."/>
            <person name="Cardaioli E."/>
            <person name="Iannotti N."/>
            <person name="Marturano G."/>
            <person name="Paoli F."/>
            <person name="Bruttini M."/>
            <person name="Carapelli A."/>
            <person name="Frati F."/>
            <person name="Nardi F."/>
        </authorList>
    </citation>
    <scope>NUCLEOTIDE SEQUENCE [LARGE SCALE GENOMIC DNA]</scope>
    <source>
        <strain evidence="2">DMR45628</strain>
    </source>
</reference>
<evidence type="ECO:0000313" key="2">
    <source>
        <dbReference type="EMBL" id="KAK9717425.1"/>
    </source>
</evidence>
<organism evidence="2 3">
    <name type="scientific">Popillia japonica</name>
    <name type="common">Japanese beetle</name>
    <dbReference type="NCBI Taxonomy" id="7064"/>
    <lineage>
        <taxon>Eukaryota</taxon>
        <taxon>Metazoa</taxon>
        <taxon>Ecdysozoa</taxon>
        <taxon>Arthropoda</taxon>
        <taxon>Hexapoda</taxon>
        <taxon>Insecta</taxon>
        <taxon>Pterygota</taxon>
        <taxon>Neoptera</taxon>
        <taxon>Endopterygota</taxon>
        <taxon>Coleoptera</taxon>
        <taxon>Polyphaga</taxon>
        <taxon>Scarabaeiformia</taxon>
        <taxon>Scarabaeidae</taxon>
        <taxon>Rutelinae</taxon>
        <taxon>Popillia</taxon>
    </lineage>
</organism>
<feature type="region of interest" description="Disordered" evidence="1">
    <location>
        <begin position="23"/>
        <end position="72"/>
    </location>
</feature>
<evidence type="ECO:0000313" key="3">
    <source>
        <dbReference type="Proteomes" id="UP001458880"/>
    </source>
</evidence>
<keyword evidence="3" id="KW-1185">Reference proteome</keyword>
<dbReference type="EMBL" id="JASPKY010000241">
    <property type="protein sequence ID" value="KAK9717425.1"/>
    <property type="molecule type" value="Genomic_DNA"/>
</dbReference>
<protein>
    <submittedName>
        <fullName evidence="2">Uncharacterized protein</fullName>
    </submittedName>
</protein>
<accession>A0AAW1KHD8</accession>
<dbReference type="AlphaFoldDB" id="A0AAW1KHD8"/>